<dbReference type="KEGG" id="spaa:SPAPADRAFT_72037"/>
<evidence type="ECO:0000256" key="10">
    <source>
        <dbReference type="SAM" id="Phobius"/>
    </source>
</evidence>
<dbReference type="PANTHER" id="PTHR45923">
    <property type="entry name" value="PROTEIN SEY1"/>
    <property type="match status" value="1"/>
</dbReference>
<dbReference type="GO" id="GO:0032541">
    <property type="term" value="C:cortical endoplasmic reticulum"/>
    <property type="evidence" value="ECO:0007669"/>
    <property type="project" value="EnsemblFungi"/>
</dbReference>
<keyword evidence="3 8" id="KW-0378">Hydrolase</keyword>
<reference evidence="12 13" key="1">
    <citation type="journal article" date="2011" name="Proc. Natl. Acad. Sci. U.S.A.">
        <title>Comparative genomics of xylose-fermenting fungi for enhanced biofuel production.</title>
        <authorList>
            <person name="Wohlbach D.J."/>
            <person name="Kuo A."/>
            <person name="Sato T.K."/>
            <person name="Potts K.M."/>
            <person name="Salamov A.A."/>
            <person name="LaButti K.M."/>
            <person name="Sun H."/>
            <person name="Clum A."/>
            <person name="Pangilinan J.L."/>
            <person name="Lindquist E.A."/>
            <person name="Lucas S."/>
            <person name="Lapidus A."/>
            <person name="Jin M."/>
            <person name="Gunawan C."/>
            <person name="Balan V."/>
            <person name="Dale B.E."/>
            <person name="Jeffries T.W."/>
            <person name="Zinkel R."/>
            <person name="Barry K.W."/>
            <person name="Grigoriev I.V."/>
            <person name="Gasch A.P."/>
        </authorList>
    </citation>
    <scope>NUCLEOTIDE SEQUENCE [LARGE SCALE GENOMIC DNA]</scope>
    <source>
        <strain evidence="13">NRRL Y-27907 / 11-Y1</strain>
    </source>
</reference>
<feature type="transmembrane region" description="Helical" evidence="10">
    <location>
        <begin position="759"/>
        <end position="780"/>
    </location>
</feature>
<dbReference type="eggNOG" id="KOG2203">
    <property type="taxonomic scope" value="Eukaryota"/>
</dbReference>
<dbReference type="GO" id="GO:0005525">
    <property type="term" value="F:GTP binding"/>
    <property type="evidence" value="ECO:0007669"/>
    <property type="project" value="UniProtKB-UniRule"/>
</dbReference>
<dbReference type="FunCoup" id="G3APA4">
    <property type="interactions" value="61"/>
</dbReference>
<dbReference type="InParanoid" id="G3APA4"/>
<dbReference type="SUPFAM" id="SSF52540">
    <property type="entry name" value="P-loop containing nucleoside triphosphate hydrolases"/>
    <property type="match status" value="1"/>
</dbReference>
<gene>
    <name evidence="8" type="primary">SEY1</name>
    <name evidence="12" type="ORF">SPAPADRAFT_72037</name>
</gene>
<evidence type="ECO:0000256" key="2">
    <source>
        <dbReference type="ARBA" id="ARBA00022741"/>
    </source>
</evidence>
<dbReference type="PANTHER" id="PTHR45923:SF2">
    <property type="entry name" value="PROTEIN SEY1"/>
    <property type="match status" value="1"/>
</dbReference>
<evidence type="ECO:0000256" key="9">
    <source>
        <dbReference type="SAM" id="MobiDB-lite"/>
    </source>
</evidence>
<evidence type="ECO:0000256" key="7">
    <source>
        <dbReference type="ARBA" id="ARBA00023136"/>
    </source>
</evidence>
<dbReference type="GeneID" id="18875409"/>
<keyword evidence="5 8" id="KW-1133">Transmembrane helix</keyword>
<dbReference type="OMA" id="PIIKMTE"/>
<feature type="topological domain" description="Cytoplasmic" evidence="8">
    <location>
        <begin position="1"/>
        <end position="734"/>
    </location>
</feature>
<dbReference type="InterPro" id="IPR008803">
    <property type="entry name" value="RHD3/Sey1"/>
</dbReference>
<dbReference type="Pfam" id="PF05879">
    <property type="entry name" value="RHD3_GTPase"/>
    <property type="match status" value="1"/>
</dbReference>
<proteinExistence type="inferred from homology"/>
<evidence type="ECO:0000256" key="3">
    <source>
        <dbReference type="ARBA" id="ARBA00022801"/>
    </source>
</evidence>
<dbReference type="InterPro" id="IPR027417">
    <property type="entry name" value="P-loop_NTPase"/>
</dbReference>
<dbReference type="STRING" id="619300.G3APA4"/>
<evidence type="ECO:0000256" key="6">
    <source>
        <dbReference type="ARBA" id="ARBA00023134"/>
    </source>
</evidence>
<dbReference type="Pfam" id="PF20428">
    <property type="entry name" value="Sey1_3HB"/>
    <property type="match status" value="1"/>
</dbReference>
<evidence type="ECO:0000313" key="12">
    <source>
        <dbReference type="EMBL" id="EGW32675.1"/>
    </source>
</evidence>
<keyword evidence="7 8" id="KW-0472">Membrane</keyword>
<dbReference type="Gene3D" id="3.40.50.300">
    <property type="entry name" value="P-loop containing nucleotide triphosphate hydrolases"/>
    <property type="match status" value="1"/>
</dbReference>
<dbReference type="OrthoDB" id="1597724at2759"/>
<evidence type="ECO:0000256" key="1">
    <source>
        <dbReference type="ARBA" id="ARBA00022692"/>
    </source>
</evidence>
<organism evidence="13">
    <name type="scientific">Spathaspora passalidarum (strain NRRL Y-27907 / 11-Y1)</name>
    <dbReference type="NCBI Taxonomy" id="619300"/>
    <lineage>
        <taxon>Eukaryota</taxon>
        <taxon>Fungi</taxon>
        <taxon>Dikarya</taxon>
        <taxon>Ascomycota</taxon>
        <taxon>Saccharomycotina</taxon>
        <taxon>Pichiomycetes</taxon>
        <taxon>Debaryomycetaceae</taxon>
        <taxon>Spathaspora</taxon>
    </lineage>
</organism>
<dbReference type="GO" id="GO:0016320">
    <property type="term" value="P:endoplasmic reticulum membrane fusion"/>
    <property type="evidence" value="ECO:0007669"/>
    <property type="project" value="EnsemblFungi"/>
</dbReference>
<accession>G3APA4</accession>
<dbReference type="CDD" id="cd01851">
    <property type="entry name" value="GBP"/>
    <property type="match status" value="1"/>
</dbReference>
<feature type="domain" description="GB1/RHD3-type G" evidence="11">
    <location>
        <begin position="90"/>
        <end position="323"/>
    </location>
</feature>
<dbReference type="HOGENOM" id="CLU_011270_0_0_1"/>
<dbReference type="GO" id="GO:0005789">
    <property type="term" value="C:endoplasmic reticulum membrane"/>
    <property type="evidence" value="ECO:0007669"/>
    <property type="project" value="UniProtKB-SubCell"/>
</dbReference>
<comment type="subcellular location">
    <subcellularLocation>
        <location evidence="8">Endoplasmic reticulum membrane</location>
        <topology evidence="8">Multi-pass membrane protein</topology>
    </subcellularLocation>
    <text evidence="8">Enriched in the cortical ER. Concentrated in punctae along the ER tubules.</text>
</comment>
<evidence type="ECO:0000313" key="13">
    <source>
        <dbReference type="Proteomes" id="UP000000709"/>
    </source>
</evidence>
<dbReference type="Proteomes" id="UP000000709">
    <property type="component" value="Unassembled WGS sequence"/>
</dbReference>
<sequence length="834" mass="95259">MPQSATRVSAIFSFPNLETRHMVATDTTKKDISEGPLSKTSSSSSFVPVSPNVASNSGIQDAIQIIDEHKQFNPSILNYVEATASNTSIGNNYHIISVFGSQSTGKSTLLNRLFHTNFDVMDETQRRQQTTKGIWMAHSPRVTITDGEHERPQSDIFVMDVEGTDGREHGEDKDFERKAALFAIATSEILIINIWETQVGLYQGANLGLLKTVFEVNLSLFGKSKLDKKNDNDHRILLLIVIRDYAGITPVENLADTVTEDLKKMWNDLAKPADMTELKFSDFFDIDFHTLNHKLFQPEQFSAGIARLGDRLIVKDDLFKAEYHHNIPIDGWTMYAENCWERIENNKDLDLPMEQILVAKFRCDEIIKEVVDEFKLKFNELFGNKEFTDFEELGKVMSDLYDDSVENFDQSASRYNKSVYEEKKYELCEKLHVYYKQLFEKQSQKLISDTLSKFQKDLISLKGKNFKSKSEELSKDVCELVATSLGYISLNGDIPVNESISSFDAEVDNIVSKQRATELNSIVNKSVKKLSSGISKAVQQELANADDETWDRILAAFKKLSVLPEFDLGTTDEQNKTAQETFKFKSWSQFHDTLSKLISKDKLLIILQDRFDDKFRYDSNGIPKLYFNERDLEDSFQVAKMHAVSIVPILSLAKLSNDSEILPEVDIFDYDLREKYLGESAHDDDDDDEEDEEHTCFAEIMSEGEKAELLAKFKKEIDAKFVENKRAIVQSVTQIPYYIYIIILVLGWNEFLAVIRNPLFFALCLVFGSALYAMYTMNLLKPAMIVAQRMTDEVIVLAKEKLRQVLIDEPPLPSRVATKEEITEEIELDDLSKE</sequence>
<feature type="topological domain" description="Lumenal" evidence="8">
    <location>
        <begin position="756"/>
        <end position="758"/>
    </location>
</feature>
<feature type="region of interest" description="Disordered" evidence="9">
    <location>
        <begin position="27"/>
        <end position="49"/>
    </location>
</feature>
<dbReference type="InterPro" id="IPR046758">
    <property type="entry name" value="Sey1/RHD3-like_3HB"/>
</dbReference>
<dbReference type="GO" id="GO:0048309">
    <property type="term" value="P:endoplasmic reticulum inheritance"/>
    <property type="evidence" value="ECO:0007669"/>
    <property type="project" value="EnsemblFungi"/>
</dbReference>
<protein>
    <recommendedName>
        <fullName evidence="11">GB1/RHD3-type G domain-containing protein</fullName>
    </recommendedName>
</protein>
<keyword evidence="1 8" id="KW-0812">Transmembrane</keyword>
<feature type="binding site" evidence="8">
    <location>
        <begin position="100"/>
        <end position="107"/>
    </location>
    <ligand>
        <name>GTP</name>
        <dbReference type="ChEBI" id="CHEBI:37565"/>
    </ligand>
</feature>
<feature type="transmembrane region" description="Helical" evidence="10">
    <location>
        <begin position="735"/>
        <end position="753"/>
    </location>
</feature>
<evidence type="ECO:0000256" key="5">
    <source>
        <dbReference type="ARBA" id="ARBA00022989"/>
    </source>
</evidence>
<dbReference type="AlphaFoldDB" id="G3APA4"/>
<dbReference type="GO" id="GO:0003924">
    <property type="term" value="F:GTPase activity"/>
    <property type="evidence" value="ECO:0007669"/>
    <property type="project" value="UniProtKB-UniRule"/>
</dbReference>
<dbReference type="PROSITE" id="PS51715">
    <property type="entry name" value="G_GB1_RHD3"/>
    <property type="match status" value="1"/>
</dbReference>
<feature type="compositionally biased region" description="Low complexity" evidence="9">
    <location>
        <begin position="34"/>
        <end position="49"/>
    </location>
</feature>
<keyword evidence="2 8" id="KW-0547">Nucleotide-binding</keyword>
<evidence type="ECO:0000256" key="8">
    <source>
        <dbReference type="HAMAP-Rule" id="MF_03109"/>
    </source>
</evidence>
<keyword evidence="6 8" id="KW-0342">GTP-binding</keyword>
<evidence type="ECO:0000256" key="4">
    <source>
        <dbReference type="ARBA" id="ARBA00022824"/>
    </source>
</evidence>
<dbReference type="RefSeq" id="XP_007375951.1">
    <property type="nucleotide sequence ID" value="XM_007375889.1"/>
</dbReference>
<evidence type="ECO:0000259" key="11">
    <source>
        <dbReference type="PROSITE" id="PS51715"/>
    </source>
</evidence>
<dbReference type="EMBL" id="GL996502">
    <property type="protein sequence ID" value="EGW32675.1"/>
    <property type="molecule type" value="Genomic_DNA"/>
</dbReference>
<dbReference type="FunFam" id="3.40.50.300:FF:000727">
    <property type="entry name" value="Protein SEY1 homolog"/>
    <property type="match status" value="1"/>
</dbReference>
<keyword evidence="13" id="KW-1185">Reference proteome</keyword>
<dbReference type="InterPro" id="IPR030386">
    <property type="entry name" value="G_GB1_RHD3_dom"/>
</dbReference>
<keyword evidence="4 8" id="KW-0256">Endoplasmic reticulum</keyword>
<name>G3APA4_SPAPN</name>
<feature type="topological domain" description="Cytoplasmic" evidence="8">
    <location>
        <begin position="780"/>
        <end position="834"/>
    </location>
</feature>
<comment type="similarity">
    <text evidence="8">Belongs to the TRAFAC class dynamin-like GTPase superfamily. GB1/RHD3 GTPase family. RHD3 subfamily.</text>
</comment>
<dbReference type="HAMAP" id="MF_03109">
    <property type="entry name" value="Sey1"/>
    <property type="match status" value="1"/>
</dbReference>